<keyword evidence="3" id="KW-0479">Metal-binding</keyword>
<keyword evidence="5" id="KW-0411">Iron-sulfur</keyword>
<evidence type="ECO:0000256" key="2">
    <source>
        <dbReference type="ARBA" id="ARBA00022691"/>
    </source>
</evidence>
<dbReference type="SUPFAM" id="SSF102114">
    <property type="entry name" value="Radical SAM enzymes"/>
    <property type="match status" value="1"/>
</dbReference>
<dbReference type="AlphaFoldDB" id="E0TGJ7"/>
<dbReference type="Proteomes" id="UP000001302">
    <property type="component" value="Chromosome"/>
</dbReference>
<accession>E0TGJ7</accession>
<dbReference type="KEGG" id="pbr:PB2503_07804"/>
<sequence>MADGDLPAEKFSHPHLTAKGETRAWVPLRQLETLWLNTGTLCNIACENCYILSSPQNDDLVYLSRDEARPYLDEAREMGAREIGITGGEPFMNPDIMGILEDALDRGFDVLVLTNAMKPMMRPRITEGLMALSDDHKARLTLRVSMDHHDRAHHDVERGEGSYAAALMGIEWLARNGFSLAIAGRSIWGEDEATARHGYGEMLETIGVSLDVMDPKRLVIFAEMREEDDPPEITTGCWDILGKRPDEIMCSSSRMVVKRKGAAHPVVLSCTLIAYDERFEMGRTLKEASRSISLNHKWCATFCVLGGSSCS</sequence>
<evidence type="ECO:0000256" key="5">
    <source>
        <dbReference type="ARBA" id="ARBA00023014"/>
    </source>
</evidence>
<dbReference type="eggNOG" id="COG0535">
    <property type="taxonomic scope" value="Bacteria"/>
</dbReference>
<dbReference type="InterPro" id="IPR013785">
    <property type="entry name" value="Aldolase_TIM"/>
</dbReference>
<evidence type="ECO:0000313" key="7">
    <source>
        <dbReference type="EMBL" id="ADM09616.1"/>
    </source>
</evidence>
<comment type="cofactor">
    <cofactor evidence="1">
        <name>[4Fe-4S] cluster</name>
        <dbReference type="ChEBI" id="CHEBI:49883"/>
    </cofactor>
</comment>
<evidence type="ECO:0000256" key="4">
    <source>
        <dbReference type="ARBA" id="ARBA00023004"/>
    </source>
</evidence>
<dbReference type="InterPro" id="IPR050377">
    <property type="entry name" value="Radical_SAM_PqqE_MftC-like"/>
</dbReference>
<dbReference type="CDD" id="cd01335">
    <property type="entry name" value="Radical_SAM"/>
    <property type="match status" value="1"/>
</dbReference>
<feature type="domain" description="Radical SAM core" evidence="6">
    <location>
        <begin position="37"/>
        <end position="179"/>
    </location>
</feature>
<dbReference type="STRING" id="314260.PB2503_07804"/>
<keyword evidence="4" id="KW-0408">Iron</keyword>
<dbReference type="InterPro" id="IPR058240">
    <property type="entry name" value="rSAM_sf"/>
</dbReference>
<organism evidence="7 8">
    <name type="scientific">Parvularcula bermudensis (strain ATCC BAA-594 / HTCC2503 / KCTC 12087)</name>
    <dbReference type="NCBI Taxonomy" id="314260"/>
    <lineage>
        <taxon>Bacteria</taxon>
        <taxon>Pseudomonadati</taxon>
        <taxon>Pseudomonadota</taxon>
        <taxon>Alphaproteobacteria</taxon>
        <taxon>Parvularculales</taxon>
        <taxon>Parvularculaceae</taxon>
        <taxon>Parvularcula</taxon>
    </lineage>
</organism>
<dbReference type="EMBL" id="CP002156">
    <property type="protein sequence ID" value="ADM09616.1"/>
    <property type="molecule type" value="Genomic_DNA"/>
</dbReference>
<dbReference type="OrthoDB" id="9810775at2"/>
<evidence type="ECO:0000256" key="1">
    <source>
        <dbReference type="ARBA" id="ARBA00001966"/>
    </source>
</evidence>
<evidence type="ECO:0000256" key="3">
    <source>
        <dbReference type="ARBA" id="ARBA00022723"/>
    </source>
</evidence>
<dbReference type="RefSeq" id="WP_013300590.1">
    <property type="nucleotide sequence ID" value="NC_014414.1"/>
</dbReference>
<dbReference type="SFLD" id="SFLDS00029">
    <property type="entry name" value="Radical_SAM"/>
    <property type="match status" value="1"/>
</dbReference>
<dbReference type="GO" id="GO:0003824">
    <property type="term" value="F:catalytic activity"/>
    <property type="evidence" value="ECO:0007669"/>
    <property type="project" value="InterPro"/>
</dbReference>
<protein>
    <submittedName>
        <fullName evidence="7">Radical SAM domain protein</fullName>
    </submittedName>
</protein>
<dbReference type="GO" id="GO:0051536">
    <property type="term" value="F:iron-sulfur cluster binding"/>
    <property type="evidence" value="ECO:0007669"/>
    <property type="project" value="UniProtKB-KW"/>
</dbReference>
<name>E0TGJ7_PARBH</name>
<proteinExistence type="predicted"/>
<gene>
    <name evidence="7" type="ordered locus">PB2503_07804</name>
</gene>
<dbReference type="PANTHER" id="PTHR11228">
    <property type="entry name" value="RADICAL SAM DOMAIN PROTEIN"/>
    <property type="match status" value="1"/>
</dbReference>
<dbReference type="GO" id="GO:0046872">
    <property type="term" value="F:metal ion binding"/>
    <property type="evidence" value="ECO:0007669"/>
    <property type="project" value="UniProtKB-KW"/>
</dbReference>
<keyword evidence="2" id="KW-0949">S-adenosyl-L-methionine</keyword>
<reference evidence="8" key="1">
    <citation type="submission" date="2010-08" db="EMBL/GenBank/DDBJ databases">
        <title>Genome sequence of Parvularcula bermudensis HTCC2503.</title>
        <authorList>
            <person name="Kang D.-M."/>
            <person name="Oh H.-M."/>
            <person name="Cho J.-C."/>
        </authorList>
    </citation>
    <scope>NUCLEOTIDE SEQUENCE [LARGE SCALE GENOMIC DNA]</scope>
    <source>
        <strain evidence="8">ATCC BAA-594 / HTCC2503 / KCTC 12087</strain>
    </source>
</reference>
<dbReference type="Pfam" id="PF04055">
    <property type="entry name" value="Radical_SAM"/>
    <property type="match status" value="1"/>
</dbReference>
<dbReference type="SFLD" id="SFLDG01067">
    <property type="entry name" value="SPASM/twitch_domain_containing"/>
    <property type="match status" value="1"/>
</dbReference>
<dbReference type="Gene3D" id="3.20.20.70">
    <property type="entry name" value="Aldolase class I"/>
    <property type="match status" value="1"/>
</dbReference>
<evidence type="ECO:0000259" key="6">
    <source>
        <dbReference type="Pfam" id="PF04055"/>
    </source>
</evidence>
<dbReference type="InterPro" id="IPR007197">
    <property type="entry name" value="rSAM"/>
</dbReference>
<reference evidence="7 8" key="2">
    <citation type="journal article" date="2011" name="J. Bacteriol.">
        <title>Complete genome sequence of strain HTCC2503T of Parvularcula bermudensis, the type species of the order "Parvularculales" in the class Alphaproteobacteria.</title>
        <authorList>
            <person name="Oh H.M."/>
            <person name="Kang I."/>
            <person name="Vergin K.L."/>
            <person name="Kang D."/>
            <person name="Rhee K.H."/>
            <person name="Giovannoni S.J."/>
            <person name="Cho J.C."/>
        </authorList>
    </citation>
    <scope>NUCLEOTIDE SEQUENCE [LARGE SCALE GENOMIC DNA]</scope>
    <source>
        <strain evidence="8">ATCC BAA-594 / HTCC2503 / KCTC 12087</strain>
    </source>
</reference>
<dbReference type="PANTHER" id="PTHR11228:SF7">
    <property type="entry name" value="PQQA PEPTIDE CYCLASE"/>
    <property type="match status" value="1"/>
</dbReference>
<evidence type="ECO:0000313" key="8">
    <source>
        <dbReference type="Proteomes" id="UP000001302"/>
    </source>
</evidence>
<keyword evidence="8" id="KW-1185">Reference proteome</keyword>
<dbReference type="HOGENOM" id="CLU_882429_0_0_5"/>